<dbReference type="EMBL" id="SFAV01000136">
    <property type="protein sequence ID" value="TRU88541.1"/>
    <property type="molecule type" value="Genomic_DNA"/>
</dbReference>
<dbReference type="Proteomes" id="UP000319191">
    <property type="component" value="Unassembled WGS sequence"/>
</dbReference>
<dbReference type="AlphaFoldDB" id="A0A552IYJ0"/>
<dbReference type="NCBIfam" id="NF038050">
    <property type="entry name" value="NrtS"/>
    <property type="match status" value="1"/>
</dbReference>
<comment type="caution">
    <text evidence="2">The sequence shown here is derived from an EMBL/GenBank/DDBJ whole genome shotgun (WGS) entry which is preliminary data.</text>
</comment>
<sequence>MKGIIGYFRALLSPQFAPTGIKVAVIVGTILLTINHGYATMAILITDLSFFSDRSIGIKQK</sequence>
<keyword evidence="1" id="KW-0472">Membrane</keyword>
<evidence type="ECO:0000313" key="3">
    <source>
        <dbReference type="Proteomes" id="UP000319191"/>
    </source>
</evidence>
<keyword evidence="1" id="KW-0812">Transmembrane</keyword>
<accession>A0A552IYJ0</accession>
<keyword evidence="1" id="KW-1133">Transmembrane helix</keyword>
<feature type="transmembrane region" description="Helical" evidence="1">
    <location>
        <begin position="21"/>
        <end position="45"/>
    </location>
</feature>
<name>A0A552IYJ0_9CHRO</name>
<protein>
    <submittedName>
        <fullName evidence="2">Uncharacterized protein</fullName>
    </submittedName>
</protein>
<evidence type="ECO:0000313" key="2">
    <source>
        <dbReference type="EMBL" id="TRU88541.1"/>
    </source>
</evidence>
<organism evidence="2 3">
    <name type="scientific">Microcystis novacekii Mn_MB_F_20050700_S1D</name>
    <dbReference type="NCBI Taxonomy" id="2486266"/>
    <lineage>
        <taxon>Bacteria</taxon>
        <taxon>Bacillati</taxon>
        <taxon>Cyanobacteriota</taxon>
        <taxon>Cyanophyceae</taxon>
        <taxon>Oscillatoriophycideae</taxon>
        <taxon>Chroococcales</taxon>
        <taxon>Microcystaceae</taxon>
        <taxon>Microcystis</taxon>
    </lineage>
</organism>
<evidence type="ECO:0000256" key="1">
    <source>
        <dbReference type="SAM" id="Phobius"/>
    </source>
</evidence>
<proteinExistence type="predicted"/>
<gene>
    <name evidence="2" type="ORF">EWV54_10355</name>
</gene>
<reference evidence="2 3" key="1">
    <citation type="submission" date="2019-01" db="EMBL/GenBank/DDBJ databases">
        <title>Coherence of Microcystis species and biogeography revealed through population genomics.</title>
        <authorList>
            <person name="Perez-Carrascal O.M."/>
            <person name="Terrat Y."/>
            <person name="Giani A."/>
            <person name="Fortin N."/>
            <person name="Tromas N."/>
            <person name="Shapiro B.J."/>
        </authorList>
    </citation>
    <scope>NUCLEOTIDE SEQUENCE [LARGE SCALE GENOMIC DNA]</scope>
    <source>
        <strain evidence="2">Mn_MB_F_20050700_S1D</strain>
    </source>
</reference>
<dbReference type="InterPro" id="IPR047700">
    <property type="entry name" value="NrtS-like"/>
</dbReference>